<accession>A0A2P2E0R6</accession>
<evidence type="ECO:0000313" key="13">
    <source>
        <dbReference type="EMBL" id="GBF50485.1"/>
    </source>
</evidence>
<evidence type="ECO:0000256" key="11">
    <source>
        <dbReference type="PROSITE-ProRule" id="PRU10055"/>
    </source>
</evidence>
<keyword evidence="7 12" id="KW-0326">Glycosidase</keyword>
<feature type="active site" description="Proton donor" evidence="9">
    <location>
        <position position="166"/>
    </location>
</feature>
<evidence type="ECO:0000256" key="12">
    <source>
        <dbReference type="RuleBase" id="RU361175"/>
    </source>
</evidence>
<dbReference type="EC" id="3.2.1.21" evidence="3 12"/>
<evidence type="ECO:0000256" key="6">
    <source>
        <dbReference type="ARBA" id="ARBA00023277"/>
    </source>
</evidence>
<feature type="binding site" evidence="10">
    <location>
        <position position="294"/>
    </location>
    <ligand>
        <name>substrate</name>
    </ligand>
</feature>
<evidence type="ECO:0000256" key="3">
    <source>
        <dbReference type="ARBA" id="ARBA00012744"/>
    </source>
</evidence>
<keyword evidence="14" id="KW-1185">Reference proteome</keyword>
<dbReference type="Gene3D" id="3.20.20.80">
    <property type="entry name" value="Glycosidases"/>
    <property type="match status" value="1"/>
</dbReference>
<evidence type="ECO:0000256" key="8">
    <source>
        <dbReference type="ARBA" id="ARBA00023326"/>
    </source>
</evidence>
<reference evidence="13 14" key="1">
    <citation type="submission" date="2018-02" db="EMBL/GenBank/DDBJ databases">
        <title>Novel Leptospira species isolated from soil and water in Japan.</title>
        <authorList>
            <person name="Nakao R."/>
            <person name="Masuzawa T."/>
        </authorList>
    </citation>
    <scope>NUCLEOTIDE SEQUENCE [LARGE SCALE GENOMIC DNA]</scope>
    <source>
        <strain evidence="13 14">YH101</strain>
    </source>
</reference>
<evidence type="ECO:0000256" key="10">
    <source>
        <dbReference type="PIRSR" id="PIRSR617736-2"/>
    </source>
</evidence>
<dbReference type="Proteomes" id="UP000245133">
    <property type="component" value="Unassembled WGS sequence"/>
</dbReference>
<dbReference type="PROSITE" id="PS00653">
    <property type="entry name" value="GLYCOSYL_HYDROL_F1_2"/>
    <property type="match status" value="1"/>
</dbReference>
<dbReference type="NCBIfam" id="TIGR03356">
    <property type="entry name" value="BGL"/>
    <property type="match status" value="1"/>
</dbReference>
<dbReference type="InterPro" id="IPR018120">
    <property type="entry name" value="Glyco_hydro_1_AS"/>
</dbReference>
<dbReference type="InterPro" id="IPR017853">
    <property type="entry name" value="GH"/>
</dbReference>
<comment type="caution">
    <text evidence="13">The sequence shown here is derived from an EMBL/GenBank/DDBJ whole genome shotgun (WGS) entry which is preliminary data.</text>
</comment>
<protein>
    <recommendedName>
        <fullName evidence="3 12">Beta-glucosidase</fullName>
        <ecNumber evidence="3 12">3.2.1.21</ecNumber>
    </recommendedName>
</protein>
<evidence type="ECO:0000256" key="7">
    <source>
        <dbReference type="ARBA" id="ARBA00023295"/>
    </source>
</evidence>
<dbReference type="PROSITE" id="PS00572">
    <property type="entry name" value="GLYCOSYL_HYDROL_F1_1"/>
    <property type="match status" value="1"/>
</dbReference>
<dbReference type="SUPFAM" id="SSF51445">
    <property type="entry name" value="(Trans)glycosidases"/>
    <property type="match status" value="1"/>
</dbReference>
<dbReference type="EMBL" id="BFBB01000005">
    <property type="protein sequence ID" value="GBF50485.1"/>
    <property type="molecule type" value="Genomic_DNA"/>
</dbReference>
<dbReference type="GO" id="GO:0008422">
    <property type="term" value="F:beta-glucosidase activity"/>
    <property type="evidence" value="ECO:0007669"/>
    <property type="project" value="UniProtKB-EC"/>
</dbReference>
<keyword evidence="6" id="KW-0119">Carbohydrate metabolism</keyword>
<keyword evidence="4 12" id="KW-0378">Hydrolase</keyword>
<feature type="binding site" evidence="10">
    <location>
        <begin position="406"/>
        <end position="407"/>
    </location>
    <ligand>
        <name>substrate</name>
    </ligand>
</feature>
<feature type="binding site" evidence="10">
    <location>
        <position position="121"/>
    </location>
    <ligand>
        <name>substrate</name>
    </ligand>
</feature>
<name>A0A2P2E0R6_9LEPT</name>
<dbReference type="RefSeq" id="WP_108976411.1">
    <property type="nucleotide sequence ID" value="NZ_BFBB01000005.1"/>
</dbReference>
<dbReference type="GO" id="GO:0005829">
    <property type="term" value="C:cytosol"/>
    <property type="evidence" value="ECO:0007669"/>
    <property type="project" value="TreeGrafter"/>
</dbReference>
<comment type="catalytic activity">
    <reaction evidence="1 12">
        <text>Hydrolysis of terminal, non-reducing beta-D-glucosyl residues with release of beta-D-glucose.</text>
        <dbReference type="EC" id="3.2.1.21"/>
    </reaction>
</comment>
<evidence type="ECO:0000256" key="2">
    <source>
        <dbReference type="ARBA" id="ARBA00010838"/>
    </source>
</evidence>
<keyword evidence="8" id="KW-0624">Polysaccharide degradation</keyword>
<dbReference type="AlphaFoldDB" id="A0A2P2E0R6"/>
<gene>
    <name evidence="13" type="ORF">LPTSP4_20100</name>
</gene>
<evidence type="ECO:0000313" key="14">
    <source>
        <dbReference type="Proteomes" id="UP000245133"/>
    </source>
</evidence>
<sequence length="449" mass="52009">MIQLTFPKGFVWGTATSSYQIEGAFNEDGKGLSNWDVFTKKKGKIKNGEHGDIACDHYHKYKEDITLMRRLNIASYRFSISWPRVMPSGVGYVNEKGLDFYERLVDELLKQNIQPFVTLYHWDLPQSLEEKGGWLNRETAYHFADYTEVIVKRLGDRVKHWITLNEPWIVMFAGYIYGAHAPGKRKPFSAFKVAHNLLLAHGLSLSRIRNLSPKSKVGLTNALSPVYSYRLDKETKAVKRANALMNQLWLDPIYKGVYPEILRSEVESHNKGNLKDGDMELISKPSDFLGVNHYSRMIVKPFPIPLFRFLPILPKSPKAEFTTMGWEIYPEGFYDLLAWIQKEYKNPNVYITENGISLDDQLANGKVMDPTRIRYMKDYLLSVLRAIEGGANVKGYFVWSFLDNFEWQEGYAKKFGIVYVDRKDPNLQRTPKESARWYAKVCKDNGFQF</sequence>
<dbReference type="GO" id="GO:0030245">
    <property type="term" value="P:cellulose catabolic process"/>
    <property type="evidence" value="ECO:0007669"/>
    <property type="project" value="UniProtKB-KW"/>
</dbReference>
<dbReference type="PANTHER" id="PTHR10353">
    <property type="entry name" value="GLYCOSYL HYDROLASE"/>
    <property type="match status" value="1"/>
</dbReference>
<feature type="active site" description="Nucleophile" evidence="9 11">
    <location>
        <position position="353"/>
    </location>
</feature>
<evidence type="ECO:0000256" key="5">
    <source>
        <dbReference type="ARBA" id="ARBA00023001"/>
    </source>
</evidence>
<dbReference type="Pfam" id="PF00232">
    <property type="entry name" value="Glyco_hydro_1"/>
    <property type="match status" value="1"/>
</dbReference>
<feature type="binding site" evidence="10">
    <location>
        <position position="165"/>
    </location>
    <ligand>
        <name>substrate</name>
    </ligand>
</feature>
<feature type="binding site" evidence="10">
    <location>
        <position position="399"/>
    </location>
    <ligand>
        <name>substrate</name>
    </ligand>
</feature>
<dbReference type="InterPro" id="IPR033132">
    <property type="entry name" value="GH_1_N_CS"/>
</dbReference>
<evidence type="ECO:0000256" key="9">
    <source>
        <dbReference type="PIRSR" id="PIRSR617736-1"/>
    </source>
</evidence>
<dbReference type="InterPro" id="IPR017736">
    <property type="entry name" value="Glyco_hydro_1_beta-glucosidase"/>
</dbReference>
<evidence type="ECO:0000256" key="1">
    <source>
        <dbReference type="ARBA" id="ARBA00000448"/>
    </source>
</evidence>
<evidence type="ECO:0000256" key="4">
    <source>
        <dbReference type="ARBA" id="ARBA00022801"/>
    </source>
</evidence>
<dbReference type="OrthoDB" id="9765195at2"/>
<dbReference type="FunFam" id="3.20.20.80:FF:000004">
    <property type="entry name" value="Beta-glucosidase 6-phospho-beta-glucosidase"/>
    <property type="match status" value="1"/>
</dbReference>
<dbReference type="PRINTS" id="PR00131">
    <property type="entry name" value="GLHYDRLASE1"/>
</dbReference>
<organism evidence="13 14">
    <name type="scientific">Leptospira ryugenii</name>
    <dbReference type="NCBI Taxonomy" id="1917863"/>
    <lineage>
        <taxon>Bacteria</taxon>
        <taxon>Pseudomonadati</taxon>
        <taxon>Spirochaetota</taxon>
        <taxon>Spirochaetia</taxon>
        <taxon>Leptospirales</taxon>
        <taxon>Leptospiraceae</taxon>
        <taxon>Leptospira</taxon>
    </lineage>
</organism>
<proteinExistence type="inferred from homology"/>
<comment type="similarity">
    <text evidence="2 12">Belongs to the glycosyl hydrolase 1 family.</text>
</comment>
<keyword evidence="5" id="KW-0136">Cellulose degradation</keyword>
<feature type="binding site" evidence="10">
    <location>
        <position position="20"/>
    </location>
    <ligand>
        <name>substrate</name>
    </ligand>
</feature>
<dbReference type="PANTHER" id="PTHR10353:SF36">
    <property type="entry name" value="LP05116P"/>
    <property type="match status" value="1"/>
</dbReference>
<dbReference type="InterPro" id="IPR001360">
    <property type="entry name" value="Glyco_hydro_1"/>
</dbReference>